<feature type="domain" description="FMN-dependent dehydrogenase" evidence="2">
    <location>
        <begin position="2"/>
        <end position="72"/>
    </location>
</feature>
<sequence>MVRAVAGAVPVLVDGGIRRGTDVLRHWRSLHGLSWPVFFGLAARGEAGARHVIEMLNGELEVAMALCGCPSVG</sequence>
<proteinExistence type="predicted"/>
<dbReference type="Proteomes" id="UP000026962">
    <property type="component" value="Chromosome 7"/>
</dbReference>
<keyword evidence="4" id="KW-1185">Reference proteome</keyword>
<dbReference type="AlphaFoldDB" id="A0A0E0LNC0"/>
<dbReference type="STRING" id="4537.A0A0E0LNC0"/>
<dbReference type="PANTHER" id="PTHR10578:SF67">
    <property type="entry name" value="PEROXISOMAL (S)-2-HYDROXYACID OXIDASE GLO3"/>
    <property type="match status" value="1"/>
</dbReference>
<comment type="cofactor">
    <cofactor evidence="1">
        <name>FMN</name>
        <dbReference type="ChEBI" id="CHEBI:58210"/>
    </cofactor>
</comment>
<name>A0A0E0LNC0_ORYPU</name>
<evidence type="ECO:0000259" key="2">
    <source>
        <dbReference type="Pfam" id="PF01070"/>
    </source>
</evidence>
<accession>A0A0E0LNC0</accession>
<reference evidence="3" key="1">
    <citation type="submission" date="2015-04" db="UniProtKB">
        <authorList>
            <consortium name="EnsemblPlants"/>
        </authorList>
    </citation>
    <scope>IDENTIFICATION</scope>
</reference>
<dbReference type="GO" id="GO:0016491">
    <property type="term" value="F:oxidoreductase activity"/>
    <property type="evidence" value="ECO:0007669"/>
    <property type="project" value="InterPro"/>
</dbReference>
<dbReference type="HOGENOM" id="CLU_169131_3_0_1"/>
<evidence type="ECO:0000313" key="4">
    <source>
        <dbReference type="Proteomes" id="UP000026962"/>
    </source>
</evidence>
<organism evidence="3">
    <name type="scientific">Oryza punctata</name>
    <name type="common">Red rice</name>
    <dbReference type="NCBI Taxonomy" id="4537"/>
    <lineage>
        <taxon>Eukaryota</taxon>
        <taxon>Viridiplantae</taxon>
        <taxon>Streptophyta</taxon>
        <taxon>Embryophyta</taxon>
        <taxon>Tracheophyta</taxon>
        <taxon>Spermatophyta</taxon>
        <taxon>Magnoliopsida</taxon>
        <taxon>Liliopsida</taxon>
        <taxon>Poales</taxon>
        <taxon>Poaceae</taxon>
        <taxon>BOP clade</taxon>
        <taxon>Oryzoideae</taxon>
        <taxon>Oryzeae</taxon>
        <taxon>Oryzinae</taxon>
        <taxon>Oryza</taxon>
    </lineage>
</organism>
<protein>
    <recommendedName>
        <fullName evidence="2">FMN-dependent dehydrogenase domain-containing protein</fullName>
    </recommendedName>
</protein>
<evidence type="ECO:0000313" key="3">
    <source>
        <dbReference type="EnsemblPlants" id="OPUNC07G20780.1"/>
    </source>
</evidence>
<dbReference type="Gene3D" id="3.20.20.70">
    <property type="entry name" value="Aldolase class I"/>
    <property type="match status" value="1"/>
</dbReference>
<reference evidence="3" key="2">
    <citation type="submission" date="2018-05" db="EMBL/GenBank/DDBJ databases">
        <title>OpunRS2 (Oryza punctata Reference Sequence Version 2).</title>
        <authorList>
            <person name="Zhang J."/>
            <person name="Kudrna D."/>
            <person name="Lee S."/>
            <person name="Talag J."/>
            <person name="Welchert J."/>
            <person name="Wing R.A."/>
        </authorList>
    </citation>
    <scope>NUCLEOTIDE SEQUENCE [LARGE SCALE GENOMIC DNA]</scope>
</reference>
<dbReference type="Gramene" id="OPUNC07G20780.1">
    <property type="protein sequence ID" value="OPUNC07G20780.1"/>
    <property type="gene ID" value="OPUNC07G20780"/>
</dbReference>
<dbReference type="OMA" id="HESWYPR"/>
<dbReference type="InterPro" id="IPR000262">
    <property type="entry name" value="FMN-dep_DH"/>
</dbReference>
<evidence type="ECO:0000256" key="1">
    <source>
        <dbReference type="ARBA" id="ARBA00001917"/>
    </source>
</evidence>
<dbReference type="eggNOG" id="KOG0538">
    <property type="taxonomic scope" value="Eukaryota"/>
</dbReference>
<dbReference type="PANTHER" id="PTHR10578">
    <property type="entry name" value="S -2-HYDROXY-ACID OXIDASE-RELATED"/>
    <property type="match status" value="1"/>
</dbReference>
<dbReference type="EnsemblPlants" id="OPUNC07G20780.1">
    <property type="protein sequence ID" value="OPUNC07G20780.1"/>
    <property type="gene ID" value="OPUNC07G20780"/>
</dbReference>
<dbReference type="InterPro" id="IPR013785">
    <property type="entry name" value="Aldolase_TIM"/>
</dbReference>
<dbReference type="SUPFAM" id="SSF51395">
    <property type="entry name" value="FMN-linked oxidoreductases"/>
    <property type="match status" value="1"/>
</dbReference>
<dbReference type="Pfam" id="PF01070">
    <property type="entry name" value="FMN_dh"/>
    <property type="match status" value="1"/>
</dbReference>